<organism evidence="3 4">
    <name type="scientific">Streptomyces laurentii</name>
    <dbReference type="NCBI Taxonomy" id="39478"/>
    <lineage>
        <taxon>Bacteria</taxon>
        <taxon>Bacillati</taxon>
        <taxon>Actinomycetota</taxon>
        <taxon>Actinomycetes</taxon>
        <taxon>Kitasatosporales</taxon>
        <taxon>Streptomycetaceae</taxon>
        <taxon>Streptomyces</taxon>
    </lineage>
</organism>
<proteinExistence type="predicted"/>
<evidence type="ECO:0000259" key="2">
    <source>
        <dbReference type="Pfam" id="PF05257"/>
    </source>
</evidence>
<keyword evidence="4" id="KW-1185">Reference proteome</keyword>
<dbReference type="InterPro" id="IPR038765">
    <property type="entry name" value="Papain-like_cys_pep_sf"/>
</dbReference>
<dbReference type="SUPFAM" id="SSF54001">
    <property type="entry name" value="Cysteine proteinases"/>
    <property type="match status" value="1"/>
</dbReference>
<protein>
    <recommendedName>
        <fullName evidence="2">Peptidase C51 domain-containing protein</fullName>
    </recommendedName>
</protein>
<reference evidence="3 4" key="1">
    <citation type="journal article" date="2016" name="Genome Announc.">
        <title>Complete Genome Sequence of Thiostrepton-Producing Streptomyces laurentii ATCC 31255.</title>
        <authorList>
            <person name="Doi K."/>
            <person name="Fujino Y."/>
            <person name="Nagayoshi Y."/>
            <person name="Ohshima T."/>
            <person name="Ogata S."/>
        </authorList>
    </citation>
    <scope>NUCLEOTIDE SEQUENCE [LARGE SCALE GENOMIC DNA]</scope>
    <source>
        <strain evidence="3 4">ATCC 31255</strain>
    </source>
</reference>
<dbReference type="KEGG" id="slau:SLA_2185"/>
<evidence type="ECO:0000313" key="3">
    <source>
        <dbReference type="EMBL" id="BAU83118.1"/>
    </source>
</evidence>
<dbReference type="Pfam" id="PF05257">
    <property type="entry name" value="CHAP"/>
    <property type="match status" value="1"/>
</dbReference>
<dbReference type="SUPFAM" id="SSF47090">
    <property type="entry name" value="PGBD-like"/>
    <property type="match status" value="1"/>
</dbReference>
<dbReference type="AlphaFoldDB" id="A0A169NCY2"/>
<accession>A0A169NCY2</accession>
<name>A0A169NCY2_STRLU</name>
<evidence type="ECO:0000256" key="1">
    <source>
        <dbReference type="SAM" id="MobiDB-lite"/>
    </source>
</evidence>
<dbReference type="NCBIfam" id="NF038080">
    <property type="entry name" value="PG_bind_siph"/>
    <property type="match status" value="2"/>
</dbReference>
<dbReference type="InterPro" id="IPR036365">
    <property type="entry name" value="PGBD-like_sf"/>
</dbReference>
<dbReference type="InterPro" id="IPR007921">
    <property type="entry name" value="CHAP_dom"/>
</dbReference>
<feature type="domain" description="Peptidase C51" evidence="2">
    <location>
        <begin position="37"/>
        <end position="120"/>
    </location>
</feature>
<feature type="region of interest" description="Disordered" evidence="1">
    <location>
        <begin position="311"/>
        <end position="333"/>
    </location>
</feature>
<gene>
    <name evidence="3" type="ORF">SLA_2185</name>
</gene>
<sequence length="333" mass="35483">MSGIDAILSAAAADVGYKEGPNNRTKHGAWYGLDFNPWCDMAISYWAQQSGNAAAVGRSAYCPSHVNWFREQGRWLGKDAAARRGDIVFYSWDGGPLADHVGIVTEDSPAGASIHTIEGNTSSGTSGSQGNGDGCYRRTRPRTYVLGFGRPAYAGSSTGTGPAVSRARAMVGVLVYGHGAEGPHVTRVGRALVAKGFGKHYTEGPGPRWTDADTLNYRDFQRSLGYTGADADGVPGPDSLARLLGPTAVKPALAPFPGTSWFKRNPRSPLVTAMGRRLVAEGCDRYASGPGPQWTESDRKSYAAWQRKRGFSGADADGWPGKSTWDALRVPKP</sequence>
<dbReference type="InterPro" id="IPR047763">
    <property type="entry name" value="PG_bind_dom_phiBT1-type"/>
</dbReference>
<evidence type="ECO:0000313" key="4">
    <source>
        <dbReference type="Proteomes" id="UP000217676"/>
    </source>
</evidence>
<dbReference type="EMBL" id="AP017424">
    <property type="protein sequence ID" value="BAU83118.1"/>
    <property type="molecule type" value="Genomic_DNA"/>
</dbReference>
<dbReference type="Proteomes" id="UP000217676">
    <property type="component" value="Chromosome"/>
</dbReference>